<dbReference type="InterPro" id="IPR000873">
    <property type="entry name" value="AMP-dep_synth/lig_dom"/>
</dbReference>
<feature type="domain" description="AMP-binding enzyme C-terminal" evidence="6">
    <location>
        <begin position="416"/>
        <end position="492"/>
    </location>
</feature>
<evidence type="ECO:0000256" key="3">
    <source>
        <dbReference type="ARBA" id="ARBA00022832"/>
    </source>
</evidence>
<reference evidence="8" key="1">
    <citation type="submission" date="2022-12" db="EMBL/GenBank/DDBJ databases">
        <authorList>
            <person name="Mo P."/>
        </authorList>
    </citation>
    <scope>NUCLEOTIDE SEQUENCE [LARGE SCALE GENOMIC DNA]</scope>
    <source>
        <strain evidence="8">HUAS 3-15</strain>
    </source>
</reference>
<gene>
    <name evidence="7" type="ORF">O1G21_30155</name>
</gene>
<dbReference type="PANTHER" id="PTHR43859:SF4">
    <property type="entry name" value="BUTANOATE--COA LIGASE AAE1-RELATED"/>
    <property type="match status" value="1"/>
</dbReference>
<evidence type="ECO:0000259" key="5">
    <source>
        <dbReference type="Pfam" id="PF00501"/>
    </source>
</evidence>
<dbReference type="RefSeq" id="WP_270148113.1">
    <property type="nucleotide sequence ID" value="NZ_CP115450.1"/>
</dbReference>
<keyword evidence="2" id="KW-0436">Ligase</keyword>
<protein>
    <submittedName>
        <fullName evidence="7">AMP-binding protein</fullName>
    </submittedName>
</protein>
<keyword evidence="4" id="KW-0443">Lipid metabolism</keyword>
<dbReference type="Proteomes" id="UP001212821">
    <property type="component" value="Chromosome"/>
</dbReference>
<dbReference type="Gene3D" id="3.40.50.12780">
    <property type="entry name" value="N-terminal domain of ligase-like"/>
    <property type="match status" value="1"/>
</dbReference>
<keyword evidence="3" id="KW-0276">Fatty acid metabolism</keyword>
<dbReference type="Gene3D" id="3.30.300.30">
    <property type="match status" value="1"/>
</dbReference>
<evidence type="ECO:0000259" key="6">
    <source>
        <dbReference type="Pfam" id="PF13193"/>
    </source>
</evidence>
<evidence type="ECO:0000313" key="7">
    <source>
        <dbReference type="EMBL" id="WBP89693.1"/>
    </source>
</evidence>
<feature type="domain" description="AMP-dependent synthetase/ligase" evidence="5">
    <location>
        <begin position="18"/>
        <end position="367"/>
    </location>
</feature>
<dbReference type="SUPFAM" id="SSF56801">
    <property type="entry name" value="Acetyl-CoA synthetase-like"/>
    <property type="match status" value="1"/>
</dbReference>
<dbReference type="InterPro" id="IPR042099">
    <property type="entry name" value="ANL_N_sf"/>
</dbReference>
<dbReference type="EMBL" id="CP115450">
    <property type="protein sequence ID" value="WBP89693.1"/>
    <property type="molecule type" value="Genomic_DNA"/>
</dbReference>
<dbReference type="InterPro" id="IPR045851">
    <property type="entry name" value="AMP-bd_C_sf"/>
</dbReference>
<dbReference type="Pfam" id="PF00501">
    <property type="entry name" value="AMP-binding"/>
    <property type="match status" value="1"/>
</dbReference>
<name>A0ABY7QAL5_9ACTN</name>
<dbReference type="Pfam" id="PF13193">
    <property type="entry name" value="AMP-binding_C"/>
    <property type="match status" value="1"/>
</dbReference>
<dbReference type="PANTHER" id="PTHR43859">
    <property type="entry name" value="ACYL-ACTIVATING ENZYME"/>
    <property type="match status" value="1"/>
</dbReference>
<evidence type="ECO:0000256" key="2">
    <source>
        <dbReference type="ARBA" id="ARBA00022598"/>
    </source>
</evidence>
<dbReference type="InterPro" id="IPR025110">
    <property type="entry name" value="AMP-bd_C"/>
</dbReference>
<accession>A0ABY7QAL5</accession>
<proteinExistence type="inferred from homology"/>
<comment type="similarity">
    <text evidence="1">Belongs to the ATP-dependent AMP-binding enzyme family.</text>
</comment>
<evidence type="ECO:0000256" key="4">
    <source>
        <dbReference type="ARBA" id="ARBA00023098"/>
    </source>
</evidence>
<sequence length="511" mass="55795">MQIPLSVMDFLDRAELVYGDRVGIVDEPVQPAESWGELSYRRVAELARAQAAGLDRLGVGPGERVAIVSHNSARLLTSFFGVSGYGRVLVPVNFRLRAEEVAYIVEQSGASVLLVDPELADALDGVAAKHKFALGADSDAVLYDFDDSPRRYAISENDTATINYTSGTTARPKGVQLTHRNIWLNATLMGLHYGANDRDVYLHTLPMFHANGWGLPFSLTGLGARHIVLRKVDGAEILRRVERHGVTFLSGAPAVVQMVLDAAADWGGPVPGRDRVRMIVAGAPPPTSVVQQVEEQLGWEFMQLYGLTETAPIVTVNRSRAEWDALPPAERAEKLVQAGAPALGTQLRVDPSGEVLVRSNTVLDGYWRQPEASAEALRDEWFHTGDGGTLTDGQLTISDRKKDVIISGGENVSSIEVEDCLYSHPAVAEVAVIGVPHEKWGETVKALVVLREGQAAVTEAELIAHCKQRLAGYKSPTSVEFRDVLPRTATGKLQKFRLREPYWSGRERQVN</sequence>
<evidence type="ECO:0000313" key="8">
    <source>
        <dbReference type="Proteomes" id="UP001212821"/>
    </source>
</evidence>
<evidence type="ECO:0000256" key="1">
    <source>
        <dbReference type="ARBA" id="ARBA00006432"/>
    </source>
</evidence>
<keyword evidence="8" id="KW-1185">Reference proteome</keyword>
<organism evidence="7 8">
    <name type="scientific">Kitasatospora cathayae</name>
    <dbReference type="NCBI Taxonomy" id="3004092"/>
    <lineage>
        <taxon>Bacteria</taxon>
        <taxon>Bacillati</taxon>
        <taxon>Actinomycetota</taxon>
        <taxon>Actinomycetes</taxon>
        <taxon>Kitasatosporales</taxon>
        <taxon>Streptomycetaceae</taxon>
        <taxon>Kitasatospora</taxon>
    </lineage>
</organism>